<evidence type="ECO:0000313" key="3">
    <source>
        <dbReference type="Proteomes" id="UP000033632"/>
    </source>
</evidence>
<dbReference type="Proteomes" id="UP000033632">
    <property type="component" value="Unassembled WGS sequence"/>
</dbReference>
<dbReference type="AlphaFoldDB" id="A0A0F5FI08"/>
<protein>
    <submittedName>
        <fullName evidence="2">Uncharacterized protein</fullName>
    </submittedName>
</protein>
<sequence length="81" mass="9186">MQIGSIIAIYFVVWWLCLFMVLPFKVHNQIDEGRVVPGTEPGAPALLRLWPKLLATTILACVLTALVFWGLSNPTLREYWS</sequence>
<feature type="transmembrane region" description="Helical" evidence="1">
    <location>
        <begin position="53"/>
        <end position="71"/>
    </location>
</feature>
<gene>
    <name evidence="2" type="ORF">VE25_18410</name>
</gene>
<feature type="transmembrane region" description="Helical" evidence="1">
    <location>
        <begin position="6"/>
        <end position="24"/>
    </location>
</feature>
<dbReference type="RefSeq" id="WP_046110123.1">
    <property type="nucleotide sequence ID" value="NZ_JZEX01000157.1"/>
</dbReference>
<keyword evidence="1" id="KW-1133">Transmembrane helix</keyword>
<evidence type="ECO:0000313" key="2">
    <source>
        <dbReference type="EMBL" id="KKB08491.1"/>
    </source>
</evidence>
<dbReference type="STRING" id="443610.VE25_18410"/>
<dbReference type="EMBL" id="JZEX01000157">
    <property type="protein sequence ID" value="KKB08491.1"/>
    <property type="molecule type" value="Genomic_DNA"/>
</dbReference>
<keyword evidence="3" id="KW-1185">Reference proteome</keyword>
<proteinExistence type="predicted"/>
<dbReference type="PATRIC" id="fig|443610.3.peg.1989"/>
<name>A0A0F5FI08_9HYPH</name>
<dbReference type="Pfam" id="PF07330">
    <property type="entry name" value="DUF1467"/>
    <property type="match status" value="1"/>
</dbReference>
<comment type="caution">
    <text evidence="2">The sequence shown here is derived from an EMBL/GenBank/DDBJ whole genome shotgun (WGS) entry which is preliminary data.</text>
</comment>
<organism evidence="2 3">
    <name type="scientific">Devosia geojensis</name>
    <dbReference type="NCBI Taxonomy" id="443610"/>
    <lineage>
        <taxon>Bacteria</taxon>
        <taxon>Pseudomonadati</taxon>
        <taxon>Pseudomonadota</taxon>
        <taxon>Alphaproteobacteria</taxon>
        <taxon>Hyphomicrobiales</taxon>
        <taxon>Devosiaceae</taxon>
        <taxon>Devosia</taxon>
    </lineage>
</organism>
<keyword evidence="1" id="KW-0472">Membrane</keyword>
<dbReference type="InterPro" id="IPR009935">
    <property type="entry name" value="DUF1467"/>
</dbReference>
<evidence type="ECO:0000256" key="1">
    <source>
        <dbReference type="SAM" id="Phobius"/>
    </source>
</evidence>
<dbReference type="OrthoDB" id="9804637at2"/>
<accession>A0A0F5FI08</accession>
<keyword evidence="1" id="KW-0812">Transmembrane</keyword>
<reference evidence="2 3" key="1">
    <citation type="submission" date="2015-03" db="EMBL/GenBank/DDBJ databases">
        <authorList>
            <person name="Hassan Y.I."/>
            <person name="Lepp D."/>
            <person name="Li X.-Z."/>
            <person name="Zhou T."/>
        </authorList>
    </citation>
    <scope>NUCLEOTIDE SEQUENCE [LARGE SCALE GENOMIC DNA]</scope>
    <source>
        <strain evidence="2 3">BD-c194</strain>
    </source>
</reference>